<proteinExistence type="predicted"/>
<dbReference type="HOGENOM" id="CLU_826845_0_0_1"/>
<dbReference type="AlphaFoldDB" id="A0A0C9W010"/>
<organism evidence="2 3">
    <name type="scientific">Sphaerobolus stellatus (strain SS14)</name>
    <dbReference type="NCBI Taxonomy" id="990650"/>
    <lineage>
        <taxon>Eukaryota</taxon>
        <taxon>Fungi</taxon>
        <taxon>Dikarya</taxon>
        <taxon>Basidiomycota</taxon>
        <taxon>Agaricomycotina</taxon>
        <taxon>Agaricomycetes</taxon>
        <taxon>Phallomycetidae</taxon>
        <taxon>Geastrales</taxon>
        <taxon>Sphaerobolaceae</taxon>
        <taxon>Sphaerobolus</taxon>
    </lineage>
</organism>
<dbReference type="InterPro" id="IPR050659">
    <property type="entry name" value="Peptidase_M24B"/>
</dbReference>
<dbReference type="SUPFAM" id="SSF53092">
    <property type="entry name" value="Creatinase/prolidase N-terminal domain"/>
    <property type="match status" value="1"/>
</dbReference>
<evidence type="ECO:0000259" key="1">
    <source>
        <dbReference type="Pfam" id="PF00557"/>
    </source>
</evidence>
<accession>A0A0C9W010</accession>
<dbReference type="Gene3D" id="3.40.350.10">
    <property type="entry name" value="Creatinase/prolidase N-terminal domain"/>
    <property type="match status" value="1"/>
</dbReference>
<name>A0A0C9W010_SPHS4</name>
<dbReference type="Proteomes" id="UP000054279">
    <property type="component" value="Unassembled WGS sequence"/>
</dbReference>
<gene>
    <name evidence="2" type="ORF">M422DRAFT_207832</name>
</gene>
<sequence>MSSKGASSPRTKHVKLFGVSLCSSDHPKFVISIMAFLFTWFIIRPSLMSSSYPEPTKLYPQNSTKDTDPFASLHNYCAHVPPIATSEFHARQSALAKALLDLNASAYIAEPGANALFFGNISDSNWHLSERPLLLIVTPFTTSDGQVKPNVTILTPKFETGRAKLLSIPASEVTFVEWAEDEDPYKAAVSALPSQGTIYIAEATRLFIRDGIQEAVSDRAVLSAPLAIRSLRERKSPAEIALLRCVNEATLEAMRAVKSKMHLGIRQSETSRLLSQALGVAGLSNGGGLVLFGPNAALPHGGPVDRELEAEDFILFDGGGKLHGYTSDITRSSVYV</sequence>
<dbReference type="InterPro" id="IPR029149">
    <property type="entry name" value="Creatin/AminoP/Spt16_N"/>
</dbReference>
<keyword evidence="3" id="KW-1185">Reference proteome</keyword>
<dbReference type="PANTHER" id="PTHR46112:SF2">
    <property type="entry name" value="XAA-PRO AMINOPEPTIDASE P-RELATED"/>
    <property type="match status" value="1"/>
</dbReference>
<dbReference type="PANTHER" id="PTHR46112">
    <property type="entry name" value="AMINOPEPTIDASE"/>
    <property type="match status" value="1"/>
</dbReference>
<reference evidence="2 3" key="1">
    <citation type="submission" date="2014-06" db="EMBL/GenBank/DDBJ databases">
        <title>Evolutionary Origins and Diversification of the Mycorrhizal Mutualists.</title>
        <authorList>
            <consortium name="DOE Joint Genome Institute"/>
            <consortium name="Mycorrhizal Genomics Consortium"/>
            <person name="Kohler A."/>
            <person name="Kuo A."/>
            <person name="Nagy L.G."/>
            <person name="Floudas D."/>
            <person name="Copeland A."/>
            <person name="Barry K.W."/>
            <person name="Cichocki N."/>
            <person name="Veneault-Fourrey C."/>
            <person name="LaButti K."/>
            <person name="Lindquist E.A."/>
            <person name="Lipzen A."/>
            <person name="Lundell T."/>
            <person name="Morin E."/>
            <person name="Murat C."/>
            <person name="Riley R."/>
            <person name="Ohm R."/>
            <person name="Sun H."/>
            <person name="Tunlid A."/>
            <person name="Henrissat B."/>
            <person name="Grigoriev I.V."/>
            <person name="Hibbett D.S."/>
            <person name="Martin F."/>
        </authorList>
    </citation>
    <scope>NUCLEOTIDE SEQUENCE [LARGE SCALE GENOMIC DNA]</scope>
    <source>
        <strain evidence="2 3">SS14</strain>
    </source>
</reference>
<evidence type="ECO:0000313" key="2">
    <source>
        <dbReference type="EMBL" id="KIJ44206.1"/>
    </source>
</evidence>
<dbReference type="Pfam" id="PF00557">
    <property type="entry name" value="Peptidase_M24"/>
    <property type="match status" value="1"/>
</dbReference>
<dbReference type="EMBL" id="KN837118">
    <property type="protein sequence ID" value="KIJ44206.1"/>
    <property type="molecule type" value="Genomic_DNA"/>
</dbReference>
<dbReference type="Gene3D" id="3.90.230.10">
    <property type="entry name" value="Creatinase/methionine aminopeptidase superfamily"/>
    <property type="match status" value="1"/>
</dbReference>
<dbReference type="InterPro" id="IPR000994">
    <property type="entry name" value="Pept_M24"/>
</dbReference>
<evidence type="ECO:0000313" key="3">
    <source>
        <dbReference type="Proteomes" id="UP000054279"/>
    </source>
</evidence>
<dbReference type="SUPFAM" id="SSF55920">
    <property type="entry name" value="Creatinase/aminopeptidase"/>
    <property type="match status" value="1"/>
</dbReference>
<feature type="domain" description="Peptidase M24" evidence="1">
    <location>
        <begin position="242"/>
        <end position="333"/>
    </location>
</feature>
<dbReference type="OrthoDB" id="9995434at2759"/>
<dbReference type="InterPro" id="IPR036005">
    <property type="entry name" value="Creatinase/aminopeptidase-like"/>
</dbReference>
<protein>
    <recommendedName>
        <fullName evidence="1">Peptidase M24 domain-containing protein</fullName>
    </recommendedName>
</protein>